<accession>A0ACD0P451</accession>
<evidence type="ECO:0000313" key="1">
    <source>
        <dbReference type="EMBL" id="PWN52903.1"/>
    </source>
</evidence>
<evidence type="ECO:0000313" key="2">
    <source>
        <dbReference type="Proteomes" id="UP000245626"/>
    </source>
</evidence>
<protein>
    <submittedName>
        <fullName evidence="1">Uncharacterized protein</fullName>
    </submittedName>
</protein>
<proteinExistence type="predicted"/>
<name>A0ACD0P451_9BASI</name>
<keyword evidence="2" id="KW-1185">Reference proteome</keyword>
<dbReference type="Proteomes" id="UP000245626">
    <property type="component" value="Unassembled WGS sequence"/>
</dbReference>
<sequence>MHASTIRRAANWSLANGAKIPKLGLGTWKMTKEQAVPAVSHAIKTGYRHLDCAWAYRNEDAVGEGIRKSGINRNELWITSKLWNSFHEPENVEKCLDATLKDLGTDYLDLWLMHWPVAFLNSTGAQVSSIRSQQGYPIEQPELSENFMATYEVMEEMVKKGKVRNLGVSNFNIRRIDEITEKAKIKPLVNQVEVNWGVPNDELLHFSHAHDVKLQAYSPFGGSGNAEAHLSEPIVLDVAKRNNMTPAQALLAWQLGRGIITIAKSVSPARLEENFKVMELELPEGDVKHLTYEAMSKPLDRSVDPTQGWNVRDDIFEDGVDQTRDMKLKNDSYVPPPAHESPVEHRLEPRNAQFHTMTSPLASTRRSTILQQLGRRAPFRSFGSSSRNGAVAEAASTSSQAPVVGSSPLLRETSKAAVKTPGLTFTDGEQGIERETKKMNMYTVRTPKESELRKYTTRKSFLFEQYTRLLEESQLVIVLQHNNLTVSELAKVRNDIAALKLPEDAKVEGISSSNARAKLTVVRPGLMKPIVRGSKAEAVAALEPLFSGPIALLTCPTLSPSYVSSLLGVIDRALGHAPGPSTPAGQPHPVTATANPRVVPLAAVLEGNKVLEIPAVRDVGRLGSLATLRAQIVGLLSQPGQQIAGILQQASGSSLAMTLEARKRQLEESKEE</sequence>
<organism evidence="1 2">
    <name type="scientific">Violaceomyces palustris</name>
    <dbReference type="NCBI Taxonomy" id="1673888"/>
    <lineage>
        <taxon>Eukaryota</taxon>
        <taxon>Fungi</taxon>
        <taxon>Dikarya</taxon>
        <taxon>Basidiomycota</taxon>
        <taxon>Ustilaginomycotina</taxon>
        <taxon>Ustilaginomycetes</taxon>
        <taxon>Violaceomycetales</taxon>
        <taxon>Violaceomycetaceae</taxon>
        <taxon>Violaceomyces</taxon>
    </lineage>
</organism>
<gene>
    <name evidence="1" type="ORF">IE53DRAFT_240458</name>
</gene>
<dbReference type="EMBL" id="KZ819752">
    <property type="protein sequence ID" value="PWN52903.1"/>
    <property type="molecule type" value="Genomic_DNA"/>
</dbReference>
<reference evidence="1 2" key="1">
    <citation type="journal article" date="2018" name="Mol. Biol. Evol.">
        <title>Broad Genomic Sampling Reveals a Smut Pathogenic Ancestry of the Fungal Clade Ustilaginomycotina.</title>
        <authorList>
            <person name="Kijpornyongpan T."/>
            <person name="Mondo S.J."/>
            <person name="Barry K."/>
            <person name="Sandor L."/>
            <person name="Lee J."/>
            <person name="Lipzen A."/>
            <person name="Pangilinan J."/>
            <person name="LaButti K."/>
            <person name="Hainaut M."/>
            <person name="Henrissat B."/>
            <person name="Grigoriev I.V."/>
            <person name="Spatafora J.W."/>
            <person name="Aime M.C."/>
        </authorList>
    </citation>
    <scope>NUCLEOTIDE SEQUENCE [LARGE SCALE GENOMIC DNA]</scope>
    <source>
        <strain evidence="1 2">SA 807</strain>
    </source>
</reference>